<protein>
    <submittedName>
        <fullName evidence="1">Uncharacterized protein</fullName>
    </submittedName>
</protein>
<organism evidence="1 2">
    <name type="scientific">Methylocystis rosea</name>
    <dbReference type="NCBI Taxonomy" id="173366"/>
    <lineage>
        <taxon>Bacteria</taxon>
        <taxon>Pseudomonadati</taxon>
        <taxon>Pseudomonadota</taxon>
        <taxon>Alphaproteobacteria</taxon>
        <taxon>Hyphomicrobiales</taxon>
        <taxon>Methylocystaceae</taxon>
        <taxon>Methylocystis</taxon>
    </lineage>
</organism>
<proteinExistence type="predicted"/>
<keyword evidence="2" id="KW-1185">Reference proteome</keyword>
<dbReference type="EMBL" id="CP044330">
    <property type="protein sequence ID" value="QGM95995.1"/>
    <property type="molecule type" value="Genomic_DNA"/>
</dbReference>
<accession>A0ABX6ENA6</accession>
<name>A0ABX6ENA6_9HYPH</name>
<keyword evidence="1" id="KW-0614">Plasmid</keyword>
<gene>
    <name evidence="1" type="ORF">F7D13_18140</name>
</gene>
<evidence type="ECO:0000313" key="1">
    <source>
        <dbReference type="EMBL" id="QGM95995.1"/>
    </source>
</evidence>
<reference evidence="1 2" key="1">
    <citation type="journal article" date="2021" name="AMB Express">
        <title>Isolation and characterisation of Methylocystis spp. for poly-3-hydroxybutyrate production using waste methane feedstocks.</title>
        <authorList>
            <person name="Rumah B.L."/>
            <person name="Stead C.E."/>
            <person name="Claxton Stevens B.H."/>
            <person name="Minton N.P."/>
            <person name="Grosse-Honebrink A."/>
            <person name="Zhang Y."/>
        </authorList>
    </citation>
    <scope>NUCLEOTIDE SEQUENCE [LARGE SCALE GENOMIC DNA]</scope>
    <source>
        <strain evidence="1 2">BRCS1</strain>
    </source>
</reference>
<geneLocation type="plasmid" evidence="1 2">
    <name>unnamed2</name>
</geneLocation>
<sequence>MDGALVPAFGGGHGGFGGGGHGGFGGGGHGFGGGFGDCPASVADVVSAGAMALAESLALAAGAALAANAALVESLVWAAGAVLRARAALVEFPAWALWRAALSHEAPAGEVTAEAGEVTVGPDTLGAAMAGPAMAGAAMVGRVTVGGWAWPGSGSGWRAPIPHIRPWPSRIPTMPRPFTGPHIRSTGGAATAGTAMVAAAGAVTIGDWAWPGLCLA</sequence>
<evidence type="ECO:0000313" key="2">
    <source>
        <dbReference type="Proteomes" id="UP000424673"/>
    </source>
</evidence>
<dbReference type="Proteomes" id="UP000424673">
    <property type="component" value="Plasmid unnamed2"/>
</dbReference>